<dbReference type="PANTHER" id="PTHR43840:SF50">
    <property type="entry name" value="MANGANESE EFFLUX SYSTEM PROTEIN MNES"/>
    <property type="match status" value="1"/>
</dbReference>
<evidence type="ECO:0000256" key="6">
    <source>
        <dbReference type="ARBA" id="ARBA00023136"/>
    </source>
</evidence>
<evidence type="ECO:0000256" key="7">
    <source>
        <dbReference type="SAM" id="MobiDB-lite"/>
    </source>
</evidence>
<dbReference type="AlphaFoldDB" id="V2XL53"/>
<evidence type="ECO:0000259" key="9">
    <source>
        <dbReference type="Pfam" id="PF01545"/>
    </source>
</evidence>
<dbReference type="NCBIfam" id="TIGR01297">
    <property type="entry name" value="CDF"/>
    <property type="match status" value="1"/>
</dbReference>
<dbReference type="SUPFAM" id="SSF161111">
    <property type="entry name" value="Cation efflux protein transmembrane domain-like"/>
    <property type="match status" value="1"/>
</dbReference>
<dbReference type="HOGENOM" id="CLU_013430_3_4_9"/>
<comment type="caution">
    <text evidence="10">The sequence shown here is derived from an EMBL/GenBank/DDBJ whole genome shotgun (WGS) entry which is preliminary data.</text>
</comment>
<dbReference type="InterPro" id="IPR036837">
    <property type="entry name" value="Cation_efflux_CTD_sf"/>
</dbReference>
<evidence type="ECO:0000256" key="8">
    <source>
        <dbReference type="SAM" id="Phobius"/>
    </source>
</evidence>
<dbReference type="InterPro" id="IPR027469">
    <property type="entry name" value="Cation_efflux_TMD_sf"/>
</dbReference>
<dbReference type="Proteomes" id="UP000018227">
    <property type="component" value="Unassembled WGS sequence"/>
</dbReference>
<keyword evidence="11" id="KW-1185">Reference proteome</keyword>
<evidence type="ECO:0000313" key="10">
    <source>
        <dbReference type="EMBL" id="ESL02909.1"/>
    </source>
</evidence>
<feature type="domain" description="Cation efflux protein transmembrane" evidence="9">
    <location>
        <begin position="35"/>
        <end position="227"/>
    </location>
</feature>
<dbReference type="Gene3D" id="1.20.1510.10">
    <property type="entry name" value="Cation efflux protein transmembrane domain"/>
    <property type="match status" value="1"/>
</dbReference>
<dbReference type="InterPro" id="IPR002524">
    <property type="entry name" value="Cation_efflux"/>
</dbReference>
<comment type="subcellular location">
    <subcellularLocation>
        <location evidence="1">Membrane</location>
        <topology evidence="1">Multi-pass membrane protein</topology>
    </subcellularLocation>
</comment>
<gene>
    <name evidence="10" type="ORF">GCWU0000282_001779</name>
</gene>
<evidence type="ECO:0000256" key="1">
    <source>
        <dbReference type="ARBA" id="ARBA00004141"/>
    </source>
</evidence>
<dbReference type="EMBL" id="ACIL03000013">
    <property type="protein sequence ID" value="ESL02909.1"/>
    <property type="molecule type" value="Genomic_DNA"/>
</dbReference>
<organism evidence="10 11">
    <name type="scientific">Catonella morbi ATCC 51271</name>
    <dbReference type="NCBI Taxonomy" id="592026"/>
    <lineage>
        <taxon>Bacteria</taxon>
        <taxon>Bacillati</taxon>
        <taxon>Bacillota</taxon>
        <taxon>Clostridia</taxon>
        <taxon>Lachnospirales</taxon>
        <taxon>Lachnospiraceae</taxon>
        <taxon>Catonella</taxon>
    </lineage>
</organism>
<feature type="region of interest" description="Disordered" evidence="7">
    <location>
        <begin position="1"/>
        <end position="20"/>
    </location>
</feature>
<keyword evidence="5 8" id="KW-1133">Transmembrane helix</keyword>
<dbReference type="RefSeq" id="WP_023354651.1">
    <property type="nucleotide sequence ID" value="NZ_KI535368.1"/>
</dbReference>
<name>V2XL53_9FIRM</name>
<comment type="similarity">
    <text evidence="2">Belongs to the cation diffusion facilitator (CDF) transporter (TC 2.A.4) family.</text>
</comment>
<feature type="transmembrane region" description="Helical" evidence="8">
    <location>
        <begin position="136"/>
        <end position="156"/>
    </location>
</feature>
<keyword evidence="3" id="KW-0813">Transport</keyword>
<evidence type="ECO:0000256" key="4">
    <source>
        <dbReference type="ARBA" id="ARBA00022692"/>
    </source>
</evidence>
<keyword evidence="6 8" id="KW-0472">Membrane</keyword>
<dbReference type="STRING" id="592026.GCWU0000282_001779"/>
<dbReference type="GO" id="GO:0008324">
    <property type="term" value="F:monoatomic cation transmembrane transporter activity"/>
    <property type="evidence" value="ECO:0007669"/>
    <property type="project" value="InterPro"/>
</dbReference>
<feature type="transmembrane region" description="Helical" evidence="8">
    <location>
        <begin position="30"/>
        <end position="51"/>
    </location>
</feature>
<dbReference type="InterPro" id="IPR050291">
    <property type="entry name" value="CDF_Transporter"/>
</dbReference>
<dbReference type="FunFam" id="1.20.1510.10:FF:000006">
    <property type="entry name" value="Divalent cation efflux transporter"/>
    <property type="match status" value="1"/>
</dbReference>
<dbReference type="Pfam" id="PF01545">
    <property type="entry name" value="Cation_efflux"/>
    <property type="match status" value="1"/>
</dbReference>
<protein>
    <submittedName>
        <fullName evidence="10">Cation diffusion facilitator family transporter</fullName>
    </submittedName>
</protein>
<dbReference type="SUPFAM" id="SSF160240">
    <property type="entry name" value="Cation efflux protein cytoplasmic domain-like"/>
    <property type="match status" value="1"/>
</dbReference>
<reference evidence="10 11" key="1">
    <citation type="submission" date="2013-06" db="EMBL/GenBank/DDBJ databases">
        <authorList>
            <person name="Weinstock G."/>
            <person name="Sodergren E."/>
            <person name="Clifton S."/>
            <person name="Fulton L."/>
            <person name="Fulton B."/>
            <person name="Courtney L."/>
            <person name="Fronick C."/>
            <person name="Harrison M."/>
            <person name="Strong C."/>
            <person name="Farmer C."/>
            <person name="Delahaunty K."/>
            <person name="Markovic C."/>
            <person name="Hall O."/>
            <person name="Minx P."/>
            <person name="Tomlinson C."/>
            <person name="Mitreva M."/>
            <person name="Nelson J."/>
            <person name="Hou S."/>
            <person name="Wollam A."/>
            <person name="Pepin K.H."/>
            <person name="Johnson M."/>
            <person name="Bhonagiri V."/>
            <person name="Nash W.E."/>
            <person name="Warren W."/>
            <person name="Chinwalla A."/>
            <person name="Mardis E.R."/>
            <person name="Wilson R.K."/>
        </authorList>
    </citation>
    <scope>NUCLEOTIDE SEQUENCE [LARGE SCALE GENOMIC DNA]</scope>
    <source>
        <strain evidence="10 11">ATCC 51271</strain>
    </source>
</reference>
<accession>V2XL53</accession>
<evidence type="ECO:0000256" key="2">
    <source>
        <dbReference type="ARBA" id="ARBA00008114"/>
    </source>
</evidence>
<evidence type="ECO:0000313" key="11">
    <source>
        <dbReference type="Proteomes" id="UP000018227"/>
    </source>
</evidence>
<dbReference type="GO" id="GO:0016020">
    <property type="term" value="C:membrane"/>
    <property type="evidence" value="ECO:0007669"/>
    <property type="project" value="UniProtKB-SubCell"/>
</dbReference>
<dbReference type="InterPro" id="IPR058533">
    <property type="entry name" value="Cation_efflux_TM"/>
</dbReference>
<feature type="transmembrane region" description="Helical" evidence="8">
    <location>
        <begin position="201"/>
        <end position="219"/>
    </location>
</feature>
<dbReference type="eggNOG" id="COG0053">
    <property type="taxonomic scope" value="Bacteria"/>
</dbReference>
<proteinExistence type="inferred from homology"/>
<evidence type="ECO:0000256" key="3">
    <source>
        <dbReference type="ARBA" id="ARBA00022448"/>
    </source>
</evidence>
<feature type="compositionally biased region" description="Basic and acidic residues" evidence="7">
    <location>
        <begin position="1"/>
        <end position="11"/>
    </location>
</feature>
<dbReference type="PANTHER" id="PTHR43840">
    <property type="entry name" value="MITOCHONDRIAL METAL TRANSPORTER 1-RELATED"/>
    <property type="match status" value="1"/>
</dbReference>
<sequence length="396" mass="43425">MEEKQNAENKMSKQGIDSVKSNSDFRTKKIIQTSIAGIVTNILLAVFKAVIGIMTNSIAIVLDAVNNASDVASSVVTIAGTKLSKKEPDKAHPFGHGRIEYLSAMIIAVIILYAGITSAVEAVKKIITPDIPSYSTVPLIIVAVAVVVKIVLGRYVKTVGVMVKSDSLINSGIDASMDAVISAATLVAAVIYLNFNISVEAYLGVIISIFIIKAGIDMLRETLSHILGEAADSTLAQKITETVMEFPEVTGAYDLVLHDYGPDVYQGSLHIEIPDIYTADKIDMLTRKIAVAVYEKHNVVLTAIGIYSLNSTDKLAVQIKDTIEELVMMNPYILQMHGFYFNKEEASIRFDLVVSFEAKDRRQVYEYVVGKIQKHYPEYKVEAVMDTEYSDVTDNK</sequence>
<evidence type="ECO:0000256" key="5">
    <source>
        <dbReference type="ARBA" id="ARBA00022989"/>
    </source>
</evidence>
<keyword evidence="4 8" id="KW-0812">Transmembrane</keyword>
<feature type="transmembrane region" description="Helical" evidence="8">
    <location>
        <begin position="99"/>
        <end position="116"/>
    </location>
</feature>